<dbReference type="Proteomes" id="UP001596201">
    <property type="component" value="Unassembled WGS sequence"/>
</dbReference>
<name>A0ABD5R5M4_9EURY</name>
<sequence length="137" mass="14420">MDVFVYGTLTNPAQVAAVVDAYVFVGPAVLEGLHAVEGRYPTLAPGGQVAGRLLRTDAVAAMDAYEGVDSGLYVRVSVPVTGGDVPAAPESVEVYVGDPARLDVAESVTWPGEGPLRERVTRYLAEHEVSIRPIPDS</sequence>
<evidence type="ECO:0000313" key="2">
    <source>
        <dbReference type="EMBL" id="MFC5365341.1"/>
    </source>
</evidence>
<dbReference type="Pfam" id="PF06094">
    <property type="entry name" value="GGACT"/>
    <property type="match status" value="1"/>
</dbReference>
<evidence type="ECO:0000259" key="1">
    <source>
        <dbReference type="Pfam" id="PF06094"/>
    </source>
</evidence>
<dbReference type="InterPro" id="IPR013024">
    <property type="entry name" value="GGCT-like"/>
</dbReference>
<reference evidence="2 3" key="1">
    <citation type="journal article" date="2019" name="Int. J. Syst. Evol. Microbiol.">
        <title>The Global Catalogue of Microorganisms (GCM) 10K type strain sequencing project: providing services to taxonomists for standard genome sequencing and annotation.</title>
        <authorList>
            <consortium name="The Broad Institute Genomics Platform"/>
            <consortium name="The Broad Institute Genome Sequencing Center for Infectious Disease"/>
            <person name="Wu L."/>
            <person name="Ma J."/>
        </authorList>
    </citation>
    <scope>NUCLEOTIDE SEQUENCE [LARGE SCALE GENOMIC DNA]</scope>
    <source>
        <strain evidence="2 3">CGMCC 1.12237</strain>
    </source>
</reference>
<dbReference type="RefSeq" id="WP_227229364.1">
    <property type="nucleotide sequence ID" value="NZ_JAJCVJ010000001.1"/>
</dbReference>
<dbReference type="CDD" id="cd06661">
    <property type="entry name" value="GGCT_like"/>
    <property type="match status" value="1"/>
</dbReference>
<dbReference type="InterPro" id="IPR009288">
    <property type="entry name" value="AIG2-like_dom"/>
</dbReference>
<dbReference type="SUPFAM" id="SSF110857">
    <property type="entry name" value="Gamma-glutamyl cyclotransferase-like"/>
    <property type="match status" value="1"/>
</dbReference>
<accession>A0ABD5R5M4</accession>
<proteinExistence type="predicted"/>
<evidence type="ECO:0000313" key="3">
    <source>
        <dbReference type="Proteomes" id="UP001596201"/>
    </source>
</evidence>
<keyword evidence="3" id="KW-1185">Reference proteome</keyword>
<dbReference type="InterPro" id="IPR036568">
    <property type="entry name" value="GGCT-like_sf"/>
</dbReference>
<dbReference type="EMBL" id="JBHSKX010000001">
    <property type="protein sequence ID" value="MFC5365341.1"/>
    <property type="molecule type" value="Genomic_DNA"/>
</dbReference>
<dbReference type="Gene3D" id="3.10.490.10">
    <property type="entry name" value="Gamma-glutamyl cyclotransferase-like"/>
    <property type="match status" value="1"/>
</dbReference>
<gene>
    <name evidence="2" type="ORF">ACFPJ5_00200</name>
</gene>
<dbReference type="AlphaFoldDB" id="A0ABD5R5M4"/>
<organism evidence="2 3">
    <name type="scientific">Salinirubrum litoreum</name>
    <dbReference type="NCBI Taxonomy" id="1126234"/>
    <lineage>
        <taxon>Archaea</taxon>
        <taxon>Methanobacteriati</taxon>
        <taxon>Methanobacteriota</taxon>
        <taxon>Stenosarchaea group</taxon>
        <taxon>Halobacteria</taxon>
        <taxon>Halobacteriales</taxon>
        <taxon>Haloferacaceae</taxon>
        <taxon>Salinirubrum</taxon>
    </lineage>
</organism>
<comment type="caution">
    <text evidence="2">The sequence shown here is derived from an EMBL/GenBank/DDBJ whole genome shotgun (WGS) entry which is preliminary data.</text>
</comment>
<feature type="domain" description="Gamma-glutamylcyclotransferase AIG2-like" evidence="1">
    <location>
        <begin position="3"/>
        <end position="99"/>
    </location>
</feature>
<protein>
    <submittedName>
        <fullName evidence="2">Gamma-glutamylcyclotransferase</fullName>
    </submittedName>
</protein>